<dbReference type="InterPro" id="IPR013611">
    <property type="entry name" value="Transp-assoc_OB_typ2"/>
</dbReference>
<evidence type="ECO:0000313" key="7">
    <source>
        <dbReference type="Proteomes" id="UP000045285"/>
    </source>
</evidence>
<dbReference type="FunFam" id="3.40.50.300:FF:000425">
    <property type="entry name" value="Probable ABC transporter, ATP-binding subunit"/>
    <property type="match status" value="1"/>
</dbReference>
<dbReference type="STRING" id="69974.MPLDJ20_120326"/>
<organism evidence="6 7">
    <name type="scientific">Mesorhizobium plurifarium</name>
    <dbReference type="NCBI Taxonomy" id="69974"/>
    <lineage>
        <taxon>Bacteria</taxon>
        <taxon>Pseudomonadati</taxon>
        <taxon>Pseudomonadota</taxon>
        <taxon>Alphaproteobacteria</taxon>
        <taxon>Hyphomicrobiales</taxon>
        <taxon>Phyllobacteriaceae</taxon>
        <taxon>Mesorhizobium</taxon>
    </lineage>
</organism>
<dbReference type="InterPro" id="IPR003439">
    <property type="entry name" value="ABC_transporter-like_ATP-bd"/>
</dbReference>
<dbReference type="InterPro" id="IPR003593">
    <property type="entry name" value="AAA+_ATPase"/>
</dbReference>
<dbReference type="GO" id="GO:0015697">
    <property type="term" value="P:quaternary ammonium group transport"/>
    <property type="evidence" value="ECO:0007669"/>
    <property type="project" value="UniProtKB-ARBA"/>
</dbReference>
<dbReference type="Pfam" id="PF08402">
    <property type="entry name" value="TOBE_2"/>
    <property type="match status" value="1"/>
</dbReference>
<dbReference type="AlphaFoldDB" id="A0A090EA09"/>
<gene>
    <name evidence="6" type="primary">fbpC</name>
    <name evidence="6" type="ORF">MPL3356_400080</name>
</gene>
<dbReference type="EMBL" id="CCMZ01000035">
    <property type="protein sequence ID" value="CDX24458.1"/>
    <property type="molecule type" value="Genomic_DNA"/>
</dbReference>
<keyword evidence="4 6" id="KW-0067">ATP-binding</keyword>
<dbReference type="InterPro" id="IPR050093">
    <property type="entry name" value="ABC_SmlMolc_Importer"/>
</dbReference>
<protein>
    <submittedName>
        <fullName evidence="6">Ferric transporter subunit ATP-binding component of ABC transporter CP4-6 prophage</fullName>
    </submittedName>
</protein>
<dbReference type="InterPro" id="IPR027417">
    <property type="entry name" value="P-loop_NTPase"/>
</dbReference>
<comment type="similarity">
    <text evidence="1">Belongs to the ABC transporter superfamily.</text>
</comment>
<evidence type="ECO:0000256" key="1">
    <source>
        <dbReference type="ARBA" id="ARBA00005417"/>
    </source>
</evidence>
<keyword evidence="7" id="KW-1185">Reference proteome</keyword>
<dbReference type="Gene3D" id="2.40.50.100">
    <property type="match status" value="1"/>
</dbReference>
<dbReference type="PROSITE" id="PS50893">
    <property type="entry name" value="ABC_TRANSPORTER_2"/>
    <property type="match status" value="1"/>
</dbReference>
<evidence type="ECO:0000259" key="5">
    <source>
        <dbReference type="PROSITE" id="PS50893"/>
    </source>
</evidence>
<dbReference type="GO" id="GO:0022857">
    <property type="term" value="F:transmembrane transporter activity"/>
    <property type="evidence" value="ECO:0007669"/>
    <property type="project" value="InterPro"/>
</dbReference>
<dbReference type="PANTHER" id="PTHR42781:SF4">
    <property type="entry name" value="SPERMIDINE_PUTRESCINE IMPORT ATP-BINDING PROTEIN POTA"/>
    <property type="match status" value="1"/>
</dbReference>
<name>A0A090EA09_MESPL</name>
<keyword evidence="3" id="KW-0547">Nucleotide-binding</keyword>
<dbReference type="SMART" id="SM00382">
    <property type="entry name" value="AAA"/>
    <property type="match status" value="1"/>
</dbReference>
<evidence type="ECO:0000256" key="4">
    <source>
        <dbReference type="ARBA" id="ARBA00022840"/>
    </source>
</evidence>
<dbReference type="InterPro" id="IPR017871">
    <property type="entry name" value="ABC_transporter-like_CS"/>
</dbReference>
<dbReference type="PROSITE" id="PS00211">
    <property type="entry name" value="ABC_TRANSPORTER_1"/>
    <property type="match status" value="1"/>
</dbReference>
<dbReference type="GO" id="GO:0043190">
    <property type="term" value="C:ATP-binding cassette (ABC) transporter complex"/>
    <property type="evidence" value="ECO:0007669"/>
    <property type="project" value="InterPro"/>
</dbReference>
<dbReference type="Pfam" id="PF00005">
    <property type="entry name" value="ABC_tran"/>
    <property type="match status" value="1"/>
</dbReference>
<sequence>MRQIGVGPHRYRLHCQCRISTVLPAITAAVGEKMSEIRVESLVKRYGETTALDGVSLAFPKGSFTALLGPSGCGKTTMLRLIAGFEAPSEGRVFFGDALVADPKRQLPPETRNVGVVFQSYALWPHMDVAENVAYPLKARHVPSAGIPDRVASVLDIVGLGGFAKRRIDELSGGQRQRVALARCLVAEAGIILFDEPLANLDMHLRSAMVDAFRDIHRRTGATIVYVTHDQAEALALADRVAVMSKGRLLQAAPPQEIYRSPADAAVAGFVGRGSLISGNTVGHSDQASIIDIAGHRLAARSHERPAGAVKVLLRPEALRIAAEGLPATVLDSVYRGPVHEVRLALAEPGQQLLVDSTEALATGQRVHVAVSDAWVVPGA</sequence>
<dbReference type="GO" id="GO:0005524">
    <property type="term" value="F:ATP binding"/>
    <property type="evidence" value="ECO:0007669"/>
    <property type="project" value="UniProtKB-KW"/>
</dbReference>
<evidence type="ECO:0000256" key="3">
    <source>
        <dbReference type="ARBA" id="ARBA00022741"/>
    </source>
</evidence>
<evidence type="ECO:0000256" key="2">
    <source>
        <dbReference type="ARBA" id="ARBA00022448"/>
    </source>
</evidence>
<accession>A0A090EA09</accession>
<dbReference type="SUPFAM" id="SSF50331">
    <property type="entry name" value="MOP-like"/>
    <property type="match status" value="1"/>
</dbReference>
<feature type="domain" description="ABC transporter" evidence="5">
    <location>
        <begin position="37"/>
        <end position="271"/>
    </location>
</feature>
<dbReference type="PANTHER" id="PTHR42781">
    <property type="entry name" value="SPERMIDINE/PUTRESCINE IMPORT ATP-BINDING PROTEIN POTA"/>
    <property type="match status" value="1"/>
</dbReference>
<proteinExistence type="inferred from homology"/>
<keyword evidence="2" id="KW-0813">Transport</keyword>
<dbReference type="SUPFAM" id="SSF52540">
    <property type="entry name" value="P-loop containing nucleoside triphosphate hydrolases"/>
    <property type="match status" value="1"/>
</dbReference>
<dbReference type="Proteomes" id="UP000045285">
    <property type="component" value="Unassembled WGS sequence"/>
</dbReference>
<dbReference type="Gene3D" id="3.40.50.300">
    <property type="entry name" value="P-loop containing nucleotide triphosphate hydrolases"/>
    <property type="match status" value="1"/>
</dbReference>
<dbReference type="GO" id="GO:0016887">
    <property type="term" value="F:ATP hydrolysis activity"/>
    <property type="evidence" value="ECO:0007669"/>
    <property type="project" value="InterPro"/>
</dbReference>
<dbReference type="InterPro" id="IPR008995">
    <property type="entry name" value="Mo/tungstate-bd_C_term_dom"/>
</dbReference>
<evidence type="ECO:0000313" key="6">
    <source>
        <dbReference type="EMBL" id="CDX24458.1"/>
    </source>
</evidence>
<reference evidence="7" key="1">
    <citation type="submission" date="2014-08" db="EMBL/GenBank/DDBJ databases">
        <authorList>
            <person name="Moulin L."/>
        </authorList>
    </citation>
    <scope>NUCLEOTIDE SEQUENCE [LARGE SCALE GENOMIC DNA]</scope>
</reference>